<evidence type="ECO:0000313" key="1">
    <source>
        <dbReference type="EMBL" id="KVN76656.1"/>
    </source>
</evidence>
<gene>
    <name evidence="1" type="ORF">WJ68_24630</name>
</gene>
<proteinExistence type="predicted"/>
<comment type="caution">
    <text evidence="1">The sequence shown here is derived from an EMBL/GenBank/DDBJ whole genome shotgun (WGS) entry which is preliminary data.</text>
</comment>
<evidence type="ECO:0008006" key="3">
    <source>
        <dbReference type="Google" id="ProtNLM"/>
    </source>
</evidence>
<protein>
    <recommendedName>
        <fullName evidence="3">LysM domain-containing protein</fullName>
    </recommendedName>
</protein>
<dbReference type="AlphaFoldDB" id="A0ABD4DWH0"/>
<reference evidence="1 2" key="1">
    <citation type="submission" date="2015-11" db="EMBL/GenBank/DDBJ databases">
        <title>Expanding the genomic diversity of Burkholderia species for the development of highly accurate diagnostics.</title>
        <authorList>
            <person name="Sahl J."/>
            <person name="Keim P."/>
            <person name="Wagner D."/>
        </authorList>
    </citation>
    <scope>NUCLEOTIDE SEQUENCE [LARGE SCALE GENOMIC DNA]</scope>
    <source>
        <strain evidence="1 2">MSMB1585WGS</strain>
    </source>
</reference>
<dbReference type="Proteomes" id="UP000057910">
    <property type="component" value="Unassembled WGS sequence"/>
</dbReference>
<sequence length="198" mass="21858">MFAAVDLDQFTQARPSCPRLVDLRRSLPARRPQAGVGHQPADCLLGEANAVTLPQLLAGQRRPEIGIAVTDDRQRQSSQVLIQPPITGTPTFARSQSGGARLAVTIHQTLDLTHGHAQSFGRASGLESHVHHGLDYLQTVEFSHVQCHQCTWIHGRLRGPARNRQAYRGQNTTFLNGQNTTFLKSYYIQSGDNLAYVK</sequence>
<organism evidence="1 2">
    <name type="scientific">Burkholderia ubonensis</name>
    <dbReference type="NCBI Taxonomy" id="101571"/>
    <lineage>
        <taxon>Bacteria</taxon>
        <taxon>Pseudomonadati</taxon>
        <taxon>Pseudomonadota</taxon>
        <taxon>Betaproteobacteria</taxon>
        <taxon>Burkholderiales</taxon>
        <taxon>Burkholderiaceae</taxon>
        <taxon>Burkholderia</taxon>
        <taxon>Burkholderia cepacia complex</taxon>
    </lineage>
</organism>
<accession>A0ABD4DWH0</accession>
<evidence type="ECO:0000313" key="2">
    <source>
        <dbReference type="Proteomes" id="UP000057910"/>
    </source>
</evidence>
<dbReference type="EMBL" id="LPAD01000100">
    <property type="protein sequence ID" value="KVN76656.1"/>
    <property type="molecule type" value="Genomic_DNA"/>
</dbReference>
<name>A0ABD4DWH0_9BURK</name>